<sequence length="566" mass="65327">MLKFKIIIVEVIIICFIVLSSENYKIYKAFASRTCPRGCDCIETELKTNCTRASQLEYVPHTLNPALKKLYLPNNKIGRIDSAFDVYKNLIYLDLTSNLITTIVDDNFKYNSQLQAILLANNTIEILKSRAFVGLDSLLKLDLSENRIDSIDDFIFKNLHSLQTLDLSYNRIEKLNSNSFFGLKNLLHLNISNNKIRIFSTELFAHLPKLINLNSSFNQLERLEDDWFIALNDLIDLDLSSSKLEFLSQNCFNGLIKLTSLSLQNNSLMTIPTDSFFKHNNIQILKIGQNPYPFIPARSFYNLKNLKSLYITNASDLMKIHSNALYGLENLEIFELSNNKKLNQIDRAIFDSLFSLSSLILSNNNFENLEINLISRFNKYDLYLDARGNPFNCNCTMEWLNFHLIRMFNKTISANPDYFLRNNITFPIYNLETLLNNNISKIIMKQNALDVRCSSPFALKDKLIIKLHKDKFGCFLLESIIPIVIGGIIGFIIISGVIILMIIQCRNQLSGLVKNQFHLDGQRNQFDMFSKPEFVFIYGENYAKNFNNFEDFSVRYPLKPTPTTEL</sequence>
<dbReference type="PANTHER" id="PTHR24369:SF160">
    <property type="entry name" value="VASORIN"/>
    <property type="match status" value="1"/>
</dbReference>
<dbReference type="EMBL" id="JXLN01013670">
    <property type="protein sequence ID" value="KPM09513.1"/>
    <property type="molecule type" value="Genomic_DNA"/>
</dbReference>
<organism evidence="1 2">
    <name type="scientific">Sarcoptes scabiei</name>
    <name type="common">Itch mite</name>
    <name type="synonym">Acarus scabiei</name>
    <dbReference type="NCBI Taxonomy" id="52283"/>
    <lineage>
        <taxon>Eukaryota</taxon>
        <taxon>Metazoa</taxon>
        <taxon>Ecdysozoa</taxon>
        <taxon>Arthropoda</taxon>
        <taxon>Chelicerata</taxon>
        <taxon>Arachnida</taxon>
        <taxon>Acari</taxon>
        <taxon>Acariformes</taxon>
        <taxon>Sarcoptiformes</taxon>
        <taxon>Astigmata</taxon>
        <taxon>Psoroptidia</taxon>
        <taxon>Sarcoptoidea</taxon>
        <taxon>Sarcoptidae</taxon>
        <taxon>Sarcoptinae</taxon>
        <taxon>Sarcoptes</taxon>
    </lineage>
</organism>
<dbReference type="PRINTS" id="PR00019">
    <property type="entry name" value="LEURICHRPT"/>
</dbReference>
<dbReference type="AlphaFoldDB" id="A0A132AEZ2"/>
<dbReference type="PANTHER" id="PTHR24369">
    <property type="entry name" value="ANTIGEN BSP, PUTATIVE-RELATED"/>
    <property type="match status" value="1"/>
</dbReference>
<proteinExistence type="predicted"/>
<dbReference type="InterPro" id="IPR050541">
    <property type="entry name" value="LRR_TM_domain-containing"/>
</dbReference>
<comment type="caution">
    <text evidence="1">The sequence shown here is derived from an EMBL/GenBank/DDBJ whole genome shotgun (WGS) entry which is preliminary data.</text>
</comment>
<dbReference type="InterPro" id="IPR003591">
    <property type="entry name" value="Leu-rich_rpt_typical-subtyp"/>
</dbReference>
<dbReference type="InterPro" id="IPR032675">
    <property type="entry name" value="LRR_dom_sf"/>
</dbReference>
<dbReference type="VEuPathDB" id="VectorBase:SSCA000373"/>
<dbReference type="FunFam" id="3.80.10.10:FF:001164">
    <property type="entry name" value="GH01279p"/>
    <property type="match status" value="1"/>
</dbReference>
<evidence type="ECO:0000313" key="1">
    <source>
        <dbReference type="EMBL" id="KPM09513.1"/>
    </source>
</evidence>
<gene>
    <name evidence="1" type="ORF">QR98_0080500</name>
</gene>
<dbReference type="OrthoDB" id="1055097at2759"/>
<protein>
    <submittedName>
        <fullName evidence="1">Tartan protein-like protein</fullName>
    </submittedName>
</protein>
<dbReference type="InterPro" id="IPR001611">
    <property type="entry name" value="Leu-rich_rpt"/>
</dbReference>
<dbReference type="SUPFAM" id="SSF52058">
    <property type="entry name" value="L domain-like"/>
    <property type="match status" value="1"/>
</dbReference>
<evidence type="ECO:0000313" key="2">
    <source>
        <dbReference type="Proteomes" id="UP000616769"/>
    </source>
</evidence>
<dbReference type="Gene3D" id="3.80.10.10">
    <property type="entry name" value="Ribonuclease Inhibitor"/>
    <property type="match status" value="3"/>
</dbReference>
<dbReference type="PROSITE" id="PS51450">
    <property type="entry name" value="LRR"/>
    <property type="match status" value="4"/>
</dbReference>
<name>A0A132AEZ2_SARSC</name>
<dbReference type="SMART" id="SM00369">
    <property type="entry name" value="LRR_TYP"/>
    <property type="match status" value="9"/>
</dbReference>
<dbReference type="Pfam" id="PF13855">
    <property type="entry name" value="LRR_8"/>
    <property type="match status" value="4"/>
</dbReference>
<reference evidence="1 2" key="1">
    <citation type="journal article" date="2015" name="Parasit. Vectors">
        <title>Draft genome of the scabies mite.</title>
        <authorList>
            <person name="Rider S.D.Jr."/>
            <person name="Morgan M.S."/>
            <person name="Arlian L.G."/>
        </authorList>
    </citation>
    <scope>NUCLEOTIDE SEQUENCE [LARGE SCALE GENOMIC DNA]</scope>
    <source>
        <strain evidence="1">Arlian Lab</strain>
    </source>
</reference>
<dbReference type="Proteomes" id="UP000616769">
    <property type="component" value="Unassembled WGS sequence"/>
</dbReference>
<dbReference type="GO" id="GO:0005886">
    <property type="term" value="C:plasma membrane"/>
    <property type="evidence" value="ECO:0007669"/>
    <property type="project" value="TreeGrafter"/>
</dbReference>
<accession>A0A132AEZ2</accession>